<evidence type="ECO:0000313" key="3">
    <source>
        <dbReference type="Proteomes" id="UP000504606"/>
    </source>
</evidence>
<feature type="domain" description="DUF4806" evidence="2">
    <location>
        <begin position="287"/>
        <end position="367"/>
    </location>
</feature>
<keyword evidence="3" id="KW-1185">Reference proteome</keyword>
<dbReference type="InterPro" id="IPR032071">
    <property type="entry name" value="DUF4806"/>
</dbReference>
<dbReference type="AlphaFoldDB" id="A0A9C6X0E1"/>
<organism evidence="3 4">
    <name type="scientific">Frankliniella occidentalis</name>
    <name type="common">Western flower thrips</name>
    <name type="synonym">Euthrips occidentalis</name>
    <dbReference type="NCBI Taxonomy" id="133901"/>
    <lineage>
        <taxon>Eukaryota</taxon>
        <taxon>Metazoa</taxon>
        <taxon>Ecdysozoa</taxon>
        <taxon>Arthropoda</taxon>
        <taxon>Hexapoda</taxon>
        <taxon>Insecta</taxon>
        <taxon>Pterygota</taxon>
        <taxon>Neoptera</taxon>
        <taxon>Paraneoptera</taxon>
        <taxon>Thysanoptera</taxon>
        <taxon>Terebrantia</taxon>
        <taxon>Thripoidea</taxon>
        <taxon>Thripidae</taxon>
        <taxon>Frankliniella</taxon>
    </lineage>
</organism>
<feature type="compositionally biased region" description="Polar residues" evidence="1">
    <location>
        <begin position="192"/>
        <end position="202"/>
    </location>
</feature>
<reference evidence="4" key="1">
    <citation type="submission" date="2025-08" db="UniProtKB">
        <authorList>
            <consortium name="RefSeq"/>
        </authorList>
    </citation>
    <scope>IDENTIFICATION</scope>
    <source>
        <tissue evidence="4">Whole organism</tissue>
    </source>
</reference>
<name>A0A9C6X0E1_FRAOC</name>
<dbReference type="KEGG" id="foc:113216266"/>
<feature type="region of interest" description="Disordered" evidence="1">
    <location>
        <begin position="95"/>
        <end position="241"/>
    </location>
</feature>
<evidence type="ECO:0000256" key="1">
    <source>
        <dbReference type="SAM" id="MobiDB-lite"/>
    </source>
</evidence>
<evidence type="ECO:0000259" key="2">
    <source>
        <dbReference type="Pfam" id="PF16064"/>
    </source>
</evidence>
<feature type="compositionally biased region" description="Basic and acidic residues" evidence="1">
    <location>
        <begin position="171"/>
        <end position="190"/>
    </location>
</feature>
<dbReference type="RefSeq" id="XP_052126770.1">
    <property type="nucleotide sequence ID" value="XM_052270810.1"/>
</dbReference>
<accession>A0A9C6X0E1</accession>
<dbReference type="Proteomes" id="UP000504606">
    <property type="component" value="Unplaced"/>
</dbReference>
<dbReference type="Pfam" id="PF16064">
    <property type="entry name" value="DUF4806"/>
    <property type="match status" value="1"/>
</dbReference>
<gene>
    <name evidence="4" type="primary">LOC113216266</name>
</gene>
<dbReference type="PANTHER" id="PTHR34153">
    <property type="entry name" value="SI:CH211-262H13.3-RELATED-RELATED"/>
    <property type="match status" value="1"/>
</dbReference>
<sequence>MHRDAQFAIVEFTKEKNQKESVPIEIVPMIWIHAKGKKTYWPSKPRITAKEMKALVEELTDPNSGDKEDWVAPPCKILRTSRTYDGACARLKRLRRQAVVSSSQSDREDDDEDDEDEEDEEEKKRYRKRRNTKQDSDNEDDSEGSGSNDELDSSLLSPGVFDDFDCSGVEKLGDESRRSRDSPLRIEEQPSRLLNSAHTSNRVSSVPPKSVQKSVQKSAPKSMQGKTSTPNKPKPSHSRRELSFVTPHRQGNFEHVVLKKLNTVTCLLEEILSRGRREAVLVPSATSLDLPITTLDNIAALDVELGDSCKQKNMQTFLCQFGGKNPSDFLHRCLPKLIDDKLCEKLNWSGLHREMAFKDSKHIISTLHGASRSLFNESTEAMVEGIIKLWFNKYKDRLEGRDH</sequence>
<proteinExistence type="predicted"/>
<evidence type="ECO:0000313" key="4">
    <source>
        <dbReference type="RefSeq" id="XP_052126770.1"/>
    </source>
</evidence>
<feature type="compositionally biased region" description="Low complexity" evidence="1">
    <location>
        <begin position="203"/>
        <end position="222"/>
    </location>
</feature>
<dbReference type="PANTHER" id="PTHR34153:SF2">
    <property type="entry name" value="SI:CH211-262H13.3-RELATED"/>
    <property type="match status" value="1"/>
</dbReference>
<dbReference type="GeneID" id="113216266"/>
<feature type="compositionally biased region" description="Low complexity" evidence="1">
    <location>
        <begin position="144"/>
        <end position="157"/>
    </location>
</feature>
<feature type="compositionally biased region" description="Acidic residues" evidence="1">
    <location>
        <begin position="107"/>
        <end position="121"/>
    </location>
</feature>
<protein>
    <submittedName>
        <fullName evidence="4">Uncharacterized protein LOC113216266</fullName>
    </submittedName>
</protein>